<name>A0ABP0YLC2_9ROSI</name>
<feature type="region of interest" description="Disordered" evidence="1">
    <location>
        <begin position="1"/>
        <end position="22"/>
    </location>
</feature>
<accession>A0ABP0YLC2</accession>
<evidence type="ECO:0000313" key="2">
    <source>
        <dbReference type="EMBL" id="CAK9321314.1"/>
    </source>
</evidence>
<reference evidence="2 3" key="1">
    <citation type="submission" date="2024-03" db="EMBL/GenBank/DDBJ databases">
        <authorList>
            <person name="Gkanogiannis A."/>
            <person name="Becerra Lopez-Lavalle L."/>
        </authorList>
    </citation>
    <scope>NUCLEOTIDE SEQUENCE [LARGE SCALE GENOMIC DNA]</scope>
</reference>
<dbReference type="Proteomes" id="UP001642487">
    <property type="component" value="Chromosome 4"/>
</dbReference>
<dbReference type="EMBL" id="OZ021738">
    <property type="protein sequence ID" value="CAK9321314.1"/>
    <property type="molecule type" value="Genomic_DNA"/>
</dbReference>
<feature type="compositionally biased region" description="Basic and acidic residues" evidence="1">
    <location>
        <begin position="1"/>
        <end position="11"/>
    </location>
</feature>
<evidence type="ECO:0000256" key="1">
    <source>
        <dbReference type="SAM" id="MobiDB-lite"/>
    </source>
</evidence>
<evidence type="ECO:0000313" key="3">
    <source>
        <dbReference type="Proteomes" id="UP001642487"/>
    </source>
</evidence>
<sequence>MGREMGYKELKGQTSSWNPRKKKTKFSGLKDLQLPFLTDQAGDVQIGCRLFIETLKHRRSTEFIPAIATSYIYL</sequence>
<protein>
    <submittedName>
        <fullName evidence="2">Uncharacterized protein</fullName>
    </submittedName>
</protein>
<organism evidence="2 3">
    <name type="scientific">Citrullus colocynthis</name>
    <name type="common">colocynth</name>
    <dbReference type="NCBI Taxonomy" id="252529"/>
    <lineage>
        <taxon>Eukaryota</taxon>
        <taxon>Viridiplantae</taxon>
        <taxon>Streptophyta</taxon>
        <taxon>Embryophyta</taxon>
        <taxon>Tracheophyta</taxon>
        <taxon>Spermatophyta</taxon>
        <taxon>Magnoliopsida</taxon>
        <taxon>eudicotyledons</taxon>
        <taxon>Gunneridae</taxon>
        <taxon>Pentapetalae</taxon>
        <taxon>rosids</taxon>
        <taxon>fabids</taxon>
        <taxon>Cucurbitales</taxon>
        <taxon>Cucurbitaceae</taxon>
        <taxon>Benincaseae</taxon>
        <taxon>Citrullus</taxon>
    </lineage>
</organism>
<gene>
    <name evidence="2" type="ORF">CITCOLO1_LOCUS13384</name>
</gene>
<proteinExistence type="predicted"/>
<keyword evidence="3" id="KW-1185">Reference proteome</keyword>